<keyword evidence="3 6" id="KW-0812">Transmembrane</keyword>
<sequence length="323" mass="33714">MGRAVQVGLGAATLAILWLVPAFGSAYAVQLATEAAILALYATSFNLLLGYGGMLSLGHAAFYGVGGYAVALLVKKAGLASFLGTTALAALAAALAGLVIGFFVVRLSQVYFTMLTLAFGQMLYALAARWYSLTNGDTGIVGLPAASIGPLSFASPGAFYRLTLVVLAAGLYVLWRVVNSPFGLALRAIRENPKRTAFLGVEIRRHQLAAFVIAAAIAGVAGAMRTWYQHSVFPTVVHWGQSADAVAVAILGGHGSFLGPAVGALVYLGLQTYIRRIWEYWSLTLGLILIVLVFFPGGVTGGLAALAERLAGRGASHDRPVRA</sequence>
<feature type="transmembrane region" description="Helical" evidence="6">
    <location>
        <begin position="81"/>
        <end position="104"/>
    </location>
</feature>
<keyword evidence="2" id="KW-1003">Cell membrane</keyword>
<keyword evidence="4 6" id="KW-1133">Transmembrane helix</keyword>
<reference evidence="7" key="1">
    <citation type="submission" date="2022-03" db="EMBL/GenBank/DDBJ databases">
        <title>Complete genome sequence of Caldinitratiruptor microaerophilus.</title>
        <authorList>
            <person name="Mukaiyama R."/>
            <person name="Nishiyama T."/>
            <person name="Ueda K."/>
        </authorList>
    </citation>
    <scope>NUCLEOTIDE SEQUENCE</scope>
    <source>
        <strain evidence="7">JCM 16183</strain>
    </source>
</reference>
<feature type="transmembrane region" description="Helical" evidence="6">
    <location>
        <begin position="208"/>
        <end position="228"/>
    </location>
</feature>
<organism evidence="7 8">
    <name type="scientific">Caldinitratiruptor microaerophilus</name>
    <dbReference type="NCBI Taxonomy" id="671077"/>
    <lineage>
        <taxon>Bacteria</taxon>
        <taxon>Bacillati</taxon>
        <taxon>Bacillota</taxon>
        <taxon>Clostridia</taxon>
        <taxon>Eubacteriales</taxon>
        <taxon>Symbiobacteriaceae</taxon>
        <taxon>Caldinitratiruptor</taxon>
    </lineage>
</organism>
<proteinExistence type="predicted"/>
<accession>A0AA35CL96</accession>
<evidence type="ECO:0000256" key="5">
    <source>
        <dbReference type="ARBA" id="ARBA00023136"/>
    </source>
</evidence>
<keyword evidence="8" id="KW-1185">Reference proteome</keyword>
<dbReference type="GO" id="GO:0015658">
    <property type="term" value="F:branched-chain amino acid transmembrane transporter activity"/>
    <property type="evidence" value="ECO:0007669"/>
    <property type="project" value="InterPro"/>
</dbReference>
<dbReference type="RefSeq" id="WP_264844509.1">
    <property type="nucleotide sequence ID" value="NZ_AP025628.1"/>
</dbReference>
<dbReference type="Pfam" id="PF02653">
    <property type="entry name" value="BPD_transp_2"/>
    <property type="match status" value="1"/>
</dbReference>
<dbReference type="InterPro" id="IPR001851">
    <property type="entry name" value="ABC_transp_permease"/>
</dbReference>
<keyword evidence="5 6" id="KW-0472">Membrane</keyword>
<dbReference type="KEGG" id="cmic:caldi_15780"/>
<comment type="subcellular location">
    <subcellularLocation>
        <location evidence="1">Cell membrane</location>
        <topology evidence="1">Multi-pass membrane protein</topology>
    </subcellularLocation>
</comment>
<feature type="transmembrane region" description="Helical" evidence="6">
    <location>
        <begin position="48"/>
        <end position="74"/>
    </location>
</feature>
<dbReference type="EMBL" id="AP025628">
    <property type="protein sequence ID" value="BDG60488.1"/>
    <property type="molecule type" value="Genomic_DNA"/>
</dbReference>
<evidence type="ECO:0000256" key="4">
    <source>
        <dbReference type="ARBA" id="ARBA00022989"/>
    </source>
</evidence>
<name>A0AA35CL96_9FIRM</name>
<dbReference type="PANTHER" id="PTHR30482">
    <property type="entry name" value="HIGH-AFFINITY BRANCHED-CHAIN AMINO ACID TRANSPORT SYSTEM PERMEASE"/>
    <property type="match status" value="1"/>
</dbReference>
<dbReference type="InterPro" id="IPR043428">
    <property type="entry name" value="LivM-like"/>
</dbReference>
<evidence type="ECO:0000313" key="8">
    <source>
        <dbReference type="Proteomes" id="UP001163687"/>
    </source>
</evidence>
<evidence type="ECO:0000256" key="6">
    <source>
        <dbReference type="SAM" id="Phobius"/>
    </source>
</evidence>
<dbReference type="Proteomes" id="UP001163687">
    <property type="component" value="Chromosome"/>
</dbReference>
<feature type="transmembrane region" description="Helical" evidence="6">
    <location>
        <begin position="165"/>
        <end position="187"/>
    </location>
</feature>
<evidence type="ECO:0000256" key="3">
    <source>
        <dbReference type="ARBA" id="ARBA00022692"/>
    </source>
</evidence>
<evidence type="ECO:0000256" key="2">
    <source>
        <dbReference type="ARBA" id="ARBA00022475"/>
    </source>
</evidence>
<gene>
    <name evidence="7" type="ORF">caldi_15780</name>
</gene>
<dbReference type="PANTHER" id="PTHR30482:SF17">
    <property type="entry name" value="ABC TRANSPORTER ATP-BINDING PROTEIN"/>
    <property type="match status" value="1"/>
</dbReference>
<dbReference type="AlphaFoldDB" id="A0AA35CL96"/>
<feature type="transmembrane region" description="Helical" evidence="6">
    <location>
        <begin position="110"/>
        <end position="128"/>
    </location>
</feature>
<dbReference type="GO" id="GO:0005886">
    <property type="term" value="C:plasma membrane"/>
    <property type="evidence" value="ECO:0007669"/>
    <property type="project" value="UniProtKB-SubCell"/>
</dbReference>
<feature type="transmembrane region" description="Helical" evidence="6">
    <location>
        <begin position="140"/>
        <end position="159"/>
    </location>
</feature>
<feature type="transmembrane region" description="Helical" evidence="6">
    <location>
        <begin position="248"/>
        <end position="268"/>
    </location>
</feature>
<evidence type="ECO:0000313" key="7">
    <source>
        <dbReference type="EMBL" id="BDG60488.1"/>
    </source>
</evidence>
<protein>
    <submittedName>
        <fullName evidence="7">Branched-chain amino acid ABC transporter permease</fullName>
    </submittedName>
</protein>
<evidence type="ECO:0000256" key="1">
    <source>
        <dbReference type="ARBA" id="ARBA00004651"/>
    </source>
</evidence>
<dbReference type="CDD" id="cd06581">
    <property type="entry name" value="TM_PBP1_LivM_like"/>
    <property type="match status" value="1"/>
</dbReference>
<feature type="transmembrane region" description="Helical" evidence="6">
    <location>
        <begin position="280"/>
        <end position="307"/>
    </location>
</feature>